<keyword evidence="1" id="KW-0238">DNA-binding</keyword>
<organism evidence="4">
    <name type="scientific">termite gut metagenome</name>
    <dbReference type="NCBI Taxonomy" id="433724"/>
    <lineage>
        <taxon>unclassified sequences</taxon>
        <taxon>metagenomes</taxon>
        <taxon>organismal metagenomes</taxon>
    </lineage>
</organism>
<dbReference type="InterPro" id="IPR025269">
    <property type="entry name" value="SAM-like_dom"/>
</dbReference>
<reference evidence="4" key="1">
    <citation type="submission" date="2019-03" db="EMBL/GenBank/DDBJ databases">
        <title>Single cell metagenomics reveals metabolic interactions within the superorganism composed of flagellate Streblomastix strix and complex community of Bacteroidetes bacteria on its surface.</title>
        <authorList>
            <person name="Treitli S.C."/>
            <person name="Kolisko M."/>
            <person name="Husnik F."/>
            <person name="Keeling P."/>
            <person name="Hampl V."/>
        </authorList>
    </citation>
    <scope>NUCLEOTIDE SEQUENCE</scope>
    <source>
        <strain evidence="4">STM</strain>
    </source>
</reference>
<evidence type="ECO:0000313" key="4">
    <source>
        <dbReference type="EMBL" id="KAA6325122.1"/>
    </source>
</evidence>
<dbReference type="AlphaFoldDB" id="A0A5J4QU97"/>
<dbReference type="GO" id="GO:0003677">
    <property type="term" value="F:DNA binding"/>
    <property type="evidence" value="ECO:0007669"/>
    <property type="project" value="UniProtKB-KW"/>
</dbReference>
<dbReference type="InterPro" id="IPR011010">
    <property type="entry name" value="DNA_brk_join_enz"/>
</dbReference>
<protein>
    <recommendedName>
        <fullName evidence="5">Core-binding (CB) domain-containing protein</fullName>
    </recommendedName>
</protein>
<sequence>MWYQCDIFLYFCGTVLLTSDTIKMKYPTIRLLFDKKKLATKEKKGLIQIEILYNRTRKYISTGVKVYAGQWKDAKMVIARHDAEELNTILNNQISALRKYIISLQEKEEPFSFEKLESFLINKGEKPESFLDFMRDRIQIRALRKNTRKHHFVVYNKLIAFGKINTFSDLTTPLIKEFDDYIRTESNKCQNTIHGIHKKLKPYIREAMELGYINKNPYDGFKVQAGKARDRKYLTLSELECIENCILEGAISKVRDIFVFCCYTNLQ</sequence>
<evidence type="ECO:0000256" key="1">
    <source>
        <dbReference type="ARBA" id="ARBA00023125"/>
    </source>
</evidence>
<dbReference type="SUPFAM" id="SSF56349">
    <property type="entry name" value="DNA breaking-rejoining enzymes"/>
    <property type="match status" value="1"/>
</dbReference>
<dbReference type="Gene3D" id="1.10.150.130">
    <property type="match status" value="1"/>
</dbReference>
<feature type="domain" description="Phage integrase SAM-like" evidence="2">
    <location>
        <begin position="129"/>
        <end position="222"/>
    </location>
</feature>
<dbReference type="InterPro" id="IPR010998">
    <property type="entry name" value="Integrase_recombinase_N"/>
</dbReference>
<evidence type="ECO:0000259" key="3">
    <source>
        <dbReference type="Pfam" id="PF17293"/>
    </source>
</evidence>
<feature type="domain" description="Arm DNA-binding" evidence="3">
    <location>
        <begin position="35"/>
        <end position="116"/>
    </location>
</feature>
<name>A0A5J4QU97_9ZZZZ</name>
<dbReference type="InterPro" id="IPR035386">
    <property type="entry name" value="Arm-DNA-bind_5"/>
</dbReference>
<dbReference type="Pfam" id="PF17293">
    <property type="entry name" value="Arm-DNA-bind_5"/>
    <property type="match status" value="1"/>
</dbReference>
<comment type="caution">
    <text evidence="4">The sequence shown here is derived from an EMBL/GenBank/DDBJ whole genome shotgun (WGS) entry which is preliminary data.</text>
</comment>
<proteinExistence type="predicted"/>
<accession>A0A5J4QU97</accession>
<evidence type="ECO:0000259" key="2">
    <source>
        <dbReference type="Pfam" id="PF13102"/>
    </source>
</evidence>
<gene>
    <name evidence="4" type="ORF">EZS27_025623</name>
</gene>
<evidence type="ECO:0008006" key="5">
    <source>
        <dbReference type="Google" id="ProtNLM"/>
    </source>
</evidence>
<dbReference type="EMBL" id="SNRY01002429">
    <property type="protein sequence ID" value="KAA6325122.1"/>
    <property type="molecule type" value="Genomic_DNA"/>
</dbReference>
<dbReference type="Pfam" id="PF13102">
    <property type="entry name" value="Phage_int_SAM_5"/>
    <property type="match status" value="1"/>
</dbReference>